<dbReference type="PROSITE" id="PS01117">
    <property type="entry name" value="HTH_MARR_1"/>
    <property type="match status" value="1"/>
</dbReference>
<evidence type="ECO:0000256" key="1">
    <source>
        <dbReference type="ARBA" id="ARBA00023015"/>
    </source>
</evidence>
<protein>
    <submittedName>
        <fullName evidence="5">MarR family transcriptional regulator</fullName>
    </submittedName>
</protein>
<dbReference type="Pfam" id="PF01047">
    <property type="entry name" value="MarR"/>
    <property type="match status" value="1"/>
</dbReference>
<evidence type="ECO:0000313" key="5">
    <source>
        <dbReference type="EMBL" id="MDG0811728.1"/>
    </source>
</evidence>
<dbReference type="Gene3D" id="1.10.10.10">
    <property type="entry name" value="Winged helix-like DNA-binding domain superfamily/Winged helix DNA-binding domain"/>
    <property type="match status" value="1"/>
</dbReference>
<dbReference type="InterPro" id="IPR036390">
    <property type="entry name" value="WH_DNA-bd_sf"/>
</dbReference>
<dbReference type="GO" id="GO:0006950">
    <property type="term" value="P:response to stress"/>
    <property type="evidence" value="ECO:0007669"/>
    <property type="project" value="TreeGrafter"/>
</dbReference>
<dbReference type="Proteomes" id="UP001153404">
    <property type="component" value="Unassembled WGS sequence"/>
</dbReference>
<dbReference type="InterPro" id="IPR000835">
    <property type="entry name" value="HTH_MarR-typ"/>
</dbReference>
<dbReference type="PANTHER" id="PTHR33164:SF57">
    <property type="entry name" value="MARR-FAMILY TRANSCRIPTIONAL REGULATOR"/>
    <property type="match status" value="1"/>
</dbReference>
<gene>
    <name evidence="5" type="ORF">OMP40_21930</name>
</gene>
<keyword evidence="3" id="KW-0804">Transcription</keyword>
<dbReference type="AlphaFoldDB" id="A0A9X4KVZ7"/>
<comment type="caution">
    <text evidence="5">The sequence shown here is derived from an EMBL/GenBank/DDBJ whole genome shotgun (WGS) entry which is preliminary data.</text>
</comment>
<dbReference type="PANTHER" id="PTHR33164">
    <property type="entry name" value="TRANSCRIPTIONAL REGULATOR, MARR FAMILY"/>
    <property type="match status" value="1"/>
</dbReference>
<name>A0A9X4KVZ7_9BACL</name>
<evidence type="ECO:0000256" key="2">
    <source>
        <dbReference type="ARBA" id="ARBA00023125"/>
    </source>
</evidence>
<dbReference type="GO" id="GO:0003700">
    <property type="term" value="F:DNA-binding transcription factor activity"/>
    <property type="evidence" value="ECO:0007669"/>
    <property type="project" value="InterPro"/>
</dbReference>
<dbReference type="RefSeq" id="WP_277534522.1">
    <property type="nucleotide sequence ID" value="NZ_JAPDIA010000007.1"/>
</dbReference>
<evidence type="ECO:0000256" key="3">
    <source>
        <dbReference type="ARBA" id="ARBA00023163"/>
    </source>
</evidence>
<keyword evidence="6" id="KW-1185">Reference proteome</keyword>
<dbReference type="PROSITE" id="PS50995">
    <property type="entry name" value="HTH_MARR_2"/>
    <property type="match status" value="1"/>
</dbReference>
<evidence type="ECO:0000313" key="6">
    <source>
        <dbReference type="Proteomes" id="UP001153404"/>
    </source>
</evidence>
<reference evidence="5" key="1">
    <citation type="submission" date="2022-10" db="EMBL/GenBank/DDBJ databases">
        <title>Comparative genomic analysis of Cohnella hashimotonis sp. nov., isolated from the International Space Station.</title>
        <authorList>
            <person name="Simpson A."/>
            <person name="Venkateswaran K."/>
        </authorList>
    </citation>
    <scope>NUCLEOTIDE SEQUENCE</scope>
    <source>
        <strain evidence="5">DSM 28161</strain>
    </source>
</reference>
<evidence type="ECO:0000259" key="4">
    <source>
        <dbReference type="PROSITE" id="PS50995"/>
    </source>
</evidence>
<dbReference type="InterPro" id="IPR036388">
    <property type="entry name" value="WH-like_DNA-bd_sf"/>
</dbReference>
<keyword evidence="2" id="KW-0238">DNA-binding</keyword>
<dbReference type="InterPro" id="IPR039422">
    <property type="entry name" value="MarR/SlyA-like"/>
</dbReference>
<feature type="domain" description="HTH marR-type" evidence="4">
    <location>
        <begin position="6"/>
        <end position="137"/>
    </location>
</feature>
<dbReference type="PRINTS" id="PR00598">
    <property type="entry name" value="HTHMARR"/>
</dbReference>
<dbReference type="GO" id="GO:0003677">
    <property type="term" value="F:DNA binding"/>
    <property type="evidence" value="ECO:0007669"/>
    <property type="project" value="UniProtKB-KW"/>
</dbReference>
<organism evidence="5 6">
    <name type="scientific">Cohnella rhizosphaerae</name>
    <dbReference type="NCBI Taxonomy" id="1457232"/>
    <lineage>
        <taxon>Bacteria</taxon>
        <taxon>Bacillati</taxon>
        <taxon>Bacillota</taxon>
        <taxon>Bacilli</taxon>
        <taxon>Bacillales</taxon>
        <taxon>Paenibacillaceae</taxon>
        <taxon>Cohnella</taxon>
    </lineage>
</organism>
<proteinExistence type="predicted"/>
<dbReference type="SUPFAM" id="SSF46785">
    <property type="entry name" value="Winged helix' DNA-binding domain"/>
    <property type="match status" value="1"/>
</dbReference>
<dbReference type="SMART" id="SM00347">
    <property type="entry name" value="HTH_MARR"/>
    <property type="match status" value="1"/>
</dbReference>
<dbReference type="InterPro" id="IPR023187">
    <property type="entry name" value="Tscrpt_reg_MarR-type_CS"/>
</dbReference>
<accession>A0A9X4KVZ7</accession>
<keyword evidence="1" id="KW-0805">Transcription regulation</keyword>
<sequence length="142" mass="16428">MSHETNTSIELEIALLIRRLTSITTSRKFGTLDRSAYLLLGQIESHGSAGVKALAEEFRLDISTVSRQTSALEQKGYVYKMPDPEDGRAYFYQLTEEGRRMLLETRAQRTERIDELLKGWTEDERTRFGELLAKFNRTYLDD</sequence>
<dbReference type="EMBL" id="JAPDIA010000007">
    <property type="protein sequence ID" value="MDG0811728.1"/>
    <property type="molecule type" value="Genomic_DNA"/>
</dbReference>